<evidence type="ECO:0000313" key="1">
    <source>
        <dbReference type="EMBL" id="KAL0488600.1"/>
    </source>
</evidence>
<reference evidence="1 2" key="1">
    <citation type="submission" date="2024-03" db="EMBL/GenBank/DDBJ databases">
        <title>The Acrasis kona genome and developmental transcriptomes reveal deep origins of eukaryotic multicellular pathways.</title>
        <authorList>
            <person name="Sheikh S."/>
            <person name="Fu C.-J."/>
            <person name="Brown M.W."/>
            <person name="Baldauf S.L."/>
        </authorList>
    </citation>
    <scope>NUCLEOTIDE SEQUENCE [LARGE SCALE GENOMIC DNA]</scope>
    <source>
        <strain evidence="1 2">ATCC MYA-3509</strain>
    </source>
</reference>
<proteinExistence type="predicted"/>
<comment type="caution">
    <text evidence="1">The sequence shown here is derived from an EMBL/GenBank/DDBJ whole genome shotgun (WGS) entry which is preliminary data.</text>
</comment>
<dbReference type="AlphaFoldDB" id="A0AAW2ZGP3"/>
<organism evidence="1 2">
    <name type="scientific">Acrasis kona</name>
    <dbReference type="NCBI Taxonomy" id="1008807"/>
    <lineage>
        <taxon>Eukaryota</taxon>
        <taxon>Discoba</taxon>
        <taxon>Heterolobosea</taxon>
        <taxon>Tetramitia</taxon>
        <taxon>Eutetramitia</taxon>
        <taxon>Acrasidae</taxon>
        <taxon>Acrasis</taxon>
    </lineage>
</organism>
<accession>A0AAW2ZGP3</accession>
<dbReference type="EMBL" id="JAOPGA020001453">
    <property type="protein sequence ID" value="KAL0488600.1"/>
    <property type="molecule type" value="Genomic_DNA"/>
</dbReference>
<sequence>MQVQMGYQIKQFFYFKVNGSKAVVNNEVTFKKMAKLYDQKGIQIKDNAVMLEVSRQVDNSEQQDVRM</sequence>
<protein>
    <submittedName>
        <fullName evidence="1">Uncharacterized protein</fullName>
    </submittedName>
</protein>
<dbReference type="Proteomes" id="UP001431209">
    <property type="component" value="Unassembled WGS sequence"/>
</dbReference>
<evidence type="ECO:0000313" key="2">
    <source>
        <dbReference type="Proteomes" id="UP001431209"/>
    </source>
</evidence>
<keyword evidence="2" id="KW-1185">Reference proteome</keyword>
<name>A0AAW2ZGP3_9EUKA</name>
<gene>
    <name evidence="1" type="ORF">AKO1_015694</name>
</gene>